<dbReference type="GeneID" id="107218874"/>
<feature type="compositionally biased region" description="Acidic residues" evidence="10">
    <location>
        <begin position="320"/>
        <end position="335"/>
    </location>
</feature>
<evidence type="ECO:0000256" key="4">
    <source>
        <dbReference type="ARBA" id="ARBA00022723"/>
    </source>
</evidence>
<feature type="transmembrane region" description="Helical" evidence="11">
    <location>
        <begin position="206"/>
        <end position="229"/>
    </location>
</feature>
<evidence type="ECO:0000313" key="14">
    <source>
        <dbReference type="RefSeq" id="XP_046600035.1"/>
    </source>
</evidence>
<dbReference type="RefSeq" id="XP_046600035.1">
    <property type="nucleotide sequence ID" value="XM_046744079.1"/>
</dbReference>
<evidence type="ECO:0000256" key="9">
    <source>
        <dbReference type="ARBA" id="ARBA00023136"/>
    </source>
</evidence>
<evidence type="ECO:0000256" key="10">
    <source>
        <dbReference type="SAM" id="MobiDB-lite"/>
    </source>
</evidence>
<feature type="domain" description="RING-CH-type" evidence="12">
    <location>
        <begin position="84"/>
        <end position="176"/>
    </location>
</feature>
<dbReference type="InterPro" id="IPR011016">
    <property type="entry name" value="Znf_RING-CH"/>
</dbReference>
<keyword evidence="13" id="KW-1185">Reference proteome</keyword>
<sequence length="335" mass="37944">MSNIEEEQELLDQNDTDHAASCIAEKTISCSDPRQSEKSRKVHPQLVSTPVQREEFLWRSNEEGRQSKTRQKSFDQKQEDDASGSSLQGDICRICHMGGFPQLAHTQPMWEWQNQGVRRVSSQISTLSSYAYLGPLIAACKCRGTVGLVHAECLERWLTESGHMRCELCGHKYVIKRVPRHGILASVGIWLKTVVATQQMFLDIMYLLVTTPLALFSCYVCALALRVLVEGGFYQIPWMIIAMLPTCSLTLIAYWGWLITLGRLHSRRWRRFWRNNFVVRLLPDNALSRLNHADNYPSAGPPIPIVVNVVEEPATAGIPEDNDEVEEYNAGDDQA</sequence>
<dbReference type="SUPFAM" id="SSF57850">
    <property type="entry name" value="RING/U-box"/>
    <property type="match status" value="1"/>
</dbReference>
<evidence type="ECO:0000256" key="1">
    <source>
        <dbReference type="ARBA" id="ARBA00004141"/>
    </source>
</evidence>
<name>A0ABM3GID9_NEOLC</name>
<keyword evidence="2" id="KW-0808">Transferase</keyword>
<feature type="transmembrane region" description="Helical" evidence="11">
    <location>
        <begin position="235"/>
        <end position="261"/>
    </location>
</feature>
<dbReference type="InterPro" id="IPR013083">
    <property type="entry name" value="Znf_RING/FYVE/PHD"/>
</dbReference>
<protein>
    <submittedName>
        <fullName evidence="14">E3 ubiquitin-protein ligase MARCHF2-like</fullName>
    </submittedName>
</protein>
<reference evidence="14" key="1">
    <citation type="submission" date="2025-08" db="UniProtKB">
        <authorList>
            <consortium name="RefSeq"/>
        </authorList>
    </citation>
    <scope>IDENTIFICATION</scope>
    <source>
        <tissue evidence="14">Thorax and Abdomen</tissue>
    </source>
</reference>
<dbReference type="Gene3D" id="3.30.40.10">
    <property type="entry name" value="Zinc/RING finger domain, C3HC4 (zinc finger)"/>
    <property type="match status" value="1"/>
</dbReference>
<proteinExistence type="predicted"/>
<comment type="subcellular location">
    <subcellularLocation>
        <location evidence="1">Membrane</location>
        <topology evidence="1">Multi-pass membrane protein</topology>
    </subcellularLocation>
</comment>
<evidence type="ECO:0000256" key="11">
    <source>
        <dbReference type="SAM" id="Phobius"/>
    </source>
</evidence>
<keyword evidence="8 11" id="KW-1133">Transmembrane helix</keyword>
<dbReference type="Pfam" id="PF12906">
    <property type="entry name" value="RINGv"/>
    <property type="match status" value="1"/>
</dbReference>
<gene>
    <name evidence="14" type="primary">LOC107218874</name>
</gene>
<evidence type="ECO:0000313" key="13">
    <source>
        <dbReference type="Proteomes" id="UP000829291"/>
    </source>
</evidence>
<evidence type="ECO:0000256" key="7">
    <source>
        <dbReference type="ARBA" id="ARBA00022833"/>
    </source>
</evidence>
<evidence type="ECO:0000256" key="2">
    <source>
        <dbReference type="ARBA" id="ARBA00022679"/>
    </source>
</evidence>
<evidence type="ECO:0000256" key="6">
    <source>
        <dbReference type="ARBA" id="ARBA00022786"/>
    </source>
</evidence>
<keyword evidence="6" id="KW-0833">Ubl conjugation pathway</keyword>
<feature type="compositionally biased region" description="Basic and acidic residues" evidence="10">
    <location>
        <begin position="52"/>
        <end position="80"/>
    </location>
</feature>
<keyword evidence="9 11" id="KW-0472">Membrane</keyword>
<dbReference type="Proteomes" id="UP000829291">
    <property type="component" value="Chromosome 6"/>
</dbReference>
<accession>A0ABM3GID9</accession>
<dbReference type="SMART" id="SM00744">
    <property type="entry name" value="RINGv"/>
    <property type="match status" value="1"/>
</dbReference>
<feature type="region of interest" description="Disordered" evidence="10">
    <location>
        <begin position="26"/>
        <end position="86"/>
    </location>
</feature>
<dbReference type="PANTHER" id="PTHR46065">
    <property type="entry name" value="E3 UBIQUITIN-PROTEIN LIGASE MARCH 2/3 FAMILY MEMBER"/>
    <property type="match status" value="1"/>
</dbReference>
<keyword evidence="3 11" id="KW-0812">Transmembrane</keyword>
<evidence type="ECO:0000259" key="12">
    <source>
        <dbReference type="PROSITE" id="PS51292"/>
    </source>
</evidence>
<evidence type="ECO:0000256" key="3">
    <source>
        <dbReference type="ARBA" id="ARBA00022692"/>
    </source>
</evidence>
<feature type="region of interest" description="Disordered" evidence="10">
    <location>
        <begin position="316"/>
        <end position="335"/>
    </location>
</feature>
<keyword evidence="5" id="KW-0863">Zinc-finger</keyword>
<keyword evidence="4" id="KW-0479">Metal-binding</keyword>
<keyword evidence="7" id="KW-0862">Zinc</keyword>
<evidence type="ECO:0000256" key="8">
    <source>
        <dbReference type="ARBA" id="ARBA00022989"/>
    </source>
</evidence>
<evidence type="ECO:0000256" key="5">
    <source>
        <dbReference type="ARBA" id="ARBA00022771"/>
    </source>
</evidence>
<dbReference type="PANTHER" id="PTHR46065:SF3">
    <property type="entry name" value="FI20425P1"/>
    <property type="match status" value="1"/>
</dbReference>
<dbReference type="PROSITE" id="PS51292">
    <property type="entry name" value="ZF_RING_CH"/>
    <property type="match status" value="1"/>
</dbReference>
<organism evidence="13 14">
    <name type="scientific">Neodiprion lecontei</name>
    <name type="common">Redheaded pine sawfly</name>
    <dbReference type="NCBI Taxonomy" id="441921"/>
    <lineage>
        <taxon>Eukaryota</taxon>
        <taxon>Metazoa</taxon>
        <taxon>Ecdysozoa</taxon>
        <taxon>Arthropoda</taxon>
        <taxon>Hexapoda</taxon>
        <taxon>Insecta</taxon>
        <taxon>Pterygota</taxon>
        <taxon>Neoptera</taxon>
        <taxon>Endopterygota</taxon>
        <taxon>Hymenoptera</taxon>
        <taxon>Tenthredinoidea</taxon>
        <taxon>Diprionidae</taxon>
        <taxon>Diprioninae</taxon>
        <taxon>Neodiprion</taxon>
    </lineage>
</organism>